<dbReference type="Pfam" id="PF00271">
    <property type="entry name" value="Helicase_C"/>
    <property type="match status" value="1"/>
</dbReference>
<dbReference type="PROSITE" id="PS51194">
    <property type="entry name" value="HELICASE_CTER"/>
    <property type="match status" value="1"/>
</dbReference>
<dbReference type="InterPro" id="IPR027417">
    <property type="entry name" value="P-loop_NTPase"/>
</dbReference>
<dbReference type="CDD" id="cd17917">
    <property type="entry name" value="DEXHc_RHA-like"/>
    <property type="match status" value="1"/>
</dbReference>
<dbReference type="Pfam" id="PF00270">
    <property type="entry name" value="DEAD"/>
    <property type="match status" value="1"/>
</dbReference>
<evidence type="ECO:0000313" key="9">
    <source>
        <dbReference type="Proteomes" id="UP000054845"/>
    </source>
</evidence>
<name>A0A0P1BG67_9BASI</name>
<feature type="region of interest" description="Disordered" evidence="5">
    <location>
        <begin position="339"/>
        <end position="372"/>
    </location>
</feature>
<reference evidence="8 9" key="1">
    <citation type="submission" date="2014-09" db="EMBL/GenBank/DDBJ databases">
        <authorList>
            <person name="Magalhaes I.L.F."/>
            <person name="Oliveira U."/>
            <person name="Santos F.R."/>
            <person name="Vidigal T.H.D.A."/>
            <person name="Brescovit A.D."/>
            <person name="Santos A.J."/>
        </authorList>
    </citation>
    <scope>NUCLEOTIDE SEQUENCE [LARGE SCALE GENOMIC DNA]</scope>
</reference>
<keyword evidence="3 8" id="KW-0347">Helicase</keyword>
<accession>A0A0P1BG67</accession>
<dbReference type="GO" id="GO:0003723">
    <property type="term" value="F:RNA binding"/>
    <property type="evidence" value="ECO:0007669"/>
    <property type="project" value="TreeGrafter"/>
</dbReference>
<proteinExistence type="predicted"/>
<feature type="domain" description="Helicase C-terminal" evidence="7">
    <location>
        <begin position="677"/>
        <end position="855"/>
    </location>
</feature>
<dbReference type="SUPFAM" id="SSF52540">
    <property type="entry name" value="P-loop containing nucleoside triphosphate hydrolases"/>
    <property type="match status" value="1"/>
</dbReference>
<sequence length="1334" mass="147140">MADSAASWRSRGPSTSSSSAPSGGASTWGHGGVFSSSATRRGGEAGQTRGAKQSAKRLKPAATSKILTGPLQTFEALQEAHAHLIGPHPKWATDPKSTLQSYWNVVYGIGGKINFAHEEGHVEGRREKSVRAKICVDQDQDLHAYGDGASKKIAERSACLAALVLLQETGLFTSKQQAAKEAQKQARAQAKAAAPEEQVTLSNGHVLKAERAREFMEFYCKEFKFAKPEVAISSAVRKEGKKAGGSAWKAQLIVGGQAMGETLANNKKAATSAAYMEAVKDIEASDPPLWERFDRTYKPGAPIGSAPHVYVRLSDDLDDDFRDISDSAKQSLLYSKRPQAHEVAVGGGNAQTDRRKPFGARPASEAELTEKSKQLKQRLDEYQIDERVKTLRQQRQSLPVQQKASDVLVKIAMNQVTIVMAATGSGKTTQIPQMLFDDFILQDQGAKCNIFCTQPRRIAAISVAQRVAKERGERLGQSVGYQVRFDHKLPEPNGSITFCTTGVFLRRLQSALDDTSEASNTFLDSLTHIVVDEVHERDVETDLLLVVIKRLLEERGRLGKKEIKLILMSATIDPTLFTNYFQGPPPLLKPAPVVEVPGRSFPVDKNYMDDYIPRLQKLGLGHRDGGWVWQEKNVRDYLDRELRQGGGFVKPADDANGGENADAIDDLELPYPLIALMIADVLVRSQDGHVLVFMPGWDEIKAVNQILQDTYSRPLMGVNFNDRSKVEIHILHSSIPVAEQQAVFDPPADPSTRRVILATNIAETSVTIPDVVYVIDSGRVKEKRFDPERHLSSLVSAWVGTSNLNQRAGRAGRHRPGEYYGVLSRARYDRLNVNQTVEMHRTDLSNTVMHIKALAIPGMEVEDVLDAAIEPPSSERVAAAMSKLFMVGALNQSKQLTALGTVLLQLPVDAPMGKMCLYGAFFRCLDPTLSLAAIMTSRDPFMAPIQLKAEANAAKDRWCPPDFRSDPLTILNAYNKWWSLQSSGEYQRANRFCSENFLSRVTLLQIQQVKEHLFESLEKTGILDLTLGQERNTSGQRWRGSRLSSTQPELNGNSASSTLLTGLIALGSTPNFAIKRNERTLMTDQDKACFIHPSSVCHSKFTKDNKTQEDQFVSERELFAFSEKVRNVSNVTGSGGGGGAMTYLRGVTRLNVLTYMLFGANQVRMGDGGIRCDDWLPVKGHFDILDDIDRLKTVLDACMLRVMEGCIHRKRRSPRHAASSRNHDEDEEDERAPSPGVEYGDRSELHLVPQEIEEFERLTAGVVHVLDRFVDETMGPSRNTTRPPSPSGYGSAISSLDYAGAGRYSAAGSQYNSRAPSPRGWGPAAVSSDWRRGN</sequence>
<dbReference type="CDD" id="cd18791">
    <property type="entry name" value="SF2_C_RHA"/>
    <property type="match status" value="1"/>
</dbReference>
<dbReference type="OrthoDB" id="28053at2759"/>
<evidence type="ECO:0000259" key="7">
    <source>
        <dbReference type="PROSITE" id="PS51194"/>
    </source>
</evidence>
<dbReference type="STRING" id="401625.A0A0P1BG67"/>
<evidence type="ECO:0000256" key="4">
    <source>
        <dbReference type="ARBA" id="ARBA00022840"/>
    </source>
</evidence>
<dbReference type="FunFam" id="3.40.50.300:FF:001627">
    <property type="entry name" value="Nuclear DNA helicase II"/>
    <property type="match status" value="1"/>
</dbReference>
<keyword evidence="9" id="KW-1185">Reference proteome</keyword>
<feature type="region of interest" description="Disordered" evidence="5">
    <location>
        <begin position="1"/>
        <end position="62"/>
    </location>
</feature>
<dbReference type="GO" id="GO:0016787">
    <property type="term" value="F:hydrolase activity"/>
    <property type="evidence" value="ECO:0007669"/>
    <property type="project" value="UniProtKB-KW"/>
</dbReference>
<dbReference type="PANTHER" id="PTHR18934:SF203">
    <property type="entry name" value="ATP-DEPENDENT RNA HELICASE A"/>
    <property type="match status" value="1"/>
</dbReference>
<dbReference type="InterPro" id="IPR007502">
    <property type="entry name" value="Helicase-assoc_dom"/>
</dbReference>
<keyword evidence="1" id="KW-0547">Nucleotide-binding</keyword>
<feature type="domain" description="Helicase ATP-binding" evidence="6">
    <location>
        <begin position="408"/>
        <end position="590"/>
    </location>
</feature>
<dbReference type="SMART" id="SM00490">
    <property type="entry name" value="HELICc"/>
    <property type="match status" value="1"/>
</dbReference>
<evidence type="ECO:0000259" key="6">
    <source>
        <dbReference type="PROSITE" id="PS51192"/>
    </source>
</evidence>
<keyword evidence="4" id="KW-0067">ATP-binding</keyword>
<feature type="region of interest" description="Disordered" evidence="5">
    <location>
        <begin position="1211"/>
        <end position="1243"/>
    </location>
</feature>
<dbReference type="GO" id="GO:0004386">
    <property type="term" value="F:helicase activity"/>
    <property type="evidence" value="ECO:0007669"/>
    <property type="project" value="UniProtKB-KW"/>
</dbReference>
<dbReference type="InterPro" id="IPR011545">
    <property type="entry name" value="DEAD/DEAH_box_helicase_dom"/>
</dbReference>
<feature type="compositionally biased region" description="Low complexity" evidence="5">
    <location>
        <begin position="7"/>
        <end position="28"/>
    </location>
</feature>
<dbReference type="EMBL" id="CCYA01000247">
    <property type="protein sequence ID" value="CEH14669.1"/>
    <property type="molecule type" value="Genomic_DNA"/>
</dbReference>
<dbReference type="Gene3D" id="1.20.120.1080">
    <property type="match status" value="1"/>
</dbReference>
<dbReference type="FunFam" id="3.40.50.300:FF:001714">
    <property type="entry name" value="ATP-dependent DEAD/H RNA helicase, putative"/>
    <property type="match status" value="1"/>
</dbReference>
<feature type="region of interest" description="Disordered" evidence="5">
    <location>
        <begin position="1273"/>
        <end position="1294"/>
    </location>
</feature>
<evidence type="ECO:0000256" key="5">
    <source>
        <dbReference type="SAM" id="MobiDB-lite"/>
    </source>
</evidence>
<dbReference type="Pfam" id="PF21010">
    <property type="entry name" value="HA2_C"/>
    <property type="match status" value="1"/>
</dbReference>
<dbReference type="GO" id="GO:0005524">
    <property type="term" value="F:ATP binding"/>
    <property type="evidence" value="ECO:0007669"/>
    <property type="project" value="UniProtKB-KW"/>
</dbReference>
<feature type="region of interest" description="Disordered" evidence="5">
    <location>
        <begin position="1307"/>
        <end position="1334"/>
    </location>
</feature>
<dbReference type="SMART" id="SM00487">
    <property type="entry name" value="DEXDc"/>
    <property type="match status" value="1"/>
</dbReference>
<dbReference type="PROSITE" id="PS51192">
    <property type="entry name" value="HELICASE_ATP_BIND_1"/>
    <property type="match status" value="1"/>
</dbReference>
<evidence type="ECO:0000313" key="8">
    <source>
        <dbReference type="EMBL" id="CEH14669.1"/>
    </source>
</evidence>
<dbReference type="Gene3D" id="3.40.50.300">
    <property type="entry name" value="P-loop containing nucleotide triphosphate hydrolases"/>
    <property type="match status" value="2"/>
</dbReference>
<dbReference type="FunFam" id="1.20.120.1080:FF:000002">
    <property type="entry name" value="Putative ATP-dependent RNA helicase DHX36"/>
    <property type="match status" value="1"/>
</dbReference>
<evidence type="ECO:0000256" key="1">
    <source>
        <dbReference type="ARBA" id="ARBA00022741"/>
    </source>
</evidence>
<evidence type="ECO:0000256" key="3">
    <source>
        <dbReference type="ARBA" id="ARBA00022806"/>
    </source>
</evidence>
<protein>
    <submittedName>
        <fullName evidence="8">Related to atp-dependent rna helicase</fullName>
    </submittedName>
</protein>
<dbReference type="SMART" id="SM00847">
    <property type="entry name" value="HA2"/>
    <property type="match status" value="1"/>
</dbReference>
<dbReference type="Proteomes" id="UP000054845">
    <property type="component" value="Unassembled WGS sequence"/>
</dbReference>
<dbReference type="PANTHER" id="PTHR18934">
    <property type="entry name" value="ATP-DEPENDENT RNA HELICASE"/>
    <property type="match status" value="1"/>
</dbReference>
<dbReference type="InterPro" id="IPR001650">
    <property type="entry name" value="Helicase_C-like"/>
</dbReference>
<feature type="region of interest" description="Disordered" evidence="5">
    <location>
        <begin position="1034"/>
        <end position="1053"/>
    </location>
</feature>
<dbReference type="InterPro" id="IPR014001">
    <property type="entry name" value="Helicase_ATP-bd"/>
</dbReference>
<keyword evidence="2" id="KW-0378">Hydrolase</keyword>
<evidence type="ECO:0000256" key="2">
    <source>
        <dbReference type="ARBA" id="ARBA00022801"/>
    </source>
</evidence>
<organism evidence="8 9">
    <name type="scientific">Ceraceosorus bombacis</name>
    <dbReference type="NCBI Taxonomy" id="401625"/>
    <lineage>
        <taxon>Eukaryota</taxon>
        <taxon>Fungi</taxon>
        <taxon>Dikarya</taxon>
        <taxon>Basidiomycota</taxon>
        <taxon>Ustilaginomycotina</taxon>
        <taxon>Exobasidiomycetes</taxon>
        <taxon>Ceraceosorales</taxon>
        <taxon>Ceraceosoraceae</taxon>
        <taxon>Ceraceosorus</taxon>
    </lineage>
</organism>